<dbReference type="InterPro" id="IPR036186">
    <property type="entry name" value="Serpin_sf"/>
</dbReference>
<comment type="caution">
    <text evidence="1">The sequence shown here is derived from an EMBL/GenBank/DDBJ whole genome shotgun (WGS) entry which is preliminary data.</text>
</comment>
<dbReference type="EMBL" id="BAABAT010000017">
    <property type="protein sequence ID" value="GAA4254140.1"/>
    <property type="molecule type" value="Genomic_DNA"/>
</dbReference>
<evidence type="ECO:0000313" key="1">
    <source>
        <dbReference type="EMBL" id="GAA4254140.1"/>
    </source>
</evidence>
<reference evidence="2" key="1">
    <citation type="journal article" date="2019" name="Int. J. Syst. Evol. Microbiol.">
        <title>The Global Catalogue of Microorganisms (GCM) 10K type strain sequencing project: providing services to taxonomists for standard genome sequencing and annotation.</title>
        <authorList>
            <consortium name="The Broad Institute Genomics Platform"/>
            <consortium name="The Broad Institute Genome Sequencing Center for Infectious Disease"/>
            <person name="Wu L."/>
            <person name="Ma J."/>
        </authorList>
    </citation>
    <scope>NUCLEOTIDE SEQUENCE [LARGE SCALE GENOMIC DNA]</scope>
    <source>
        <strain evidence="2">JCM 17441</strain>
    </source>
</reference>
<evidence type="ECO:0008006" key="3">
    <source>
        <dbReference type="Google" id="ProtNLM"/>
    </source>
</evidence>
<protein>
    <recommendedName>
        <fullName evidence="3">Serpin domain-containing protein</fullName>
    </recommendedName>
</protein>
<gene>
    <name evidence="1" type="ORF">GCM10022255_057700</name>
</gene>
<organism evidence="1 2">
    <name type="scientific">Dactylosporangium darangshiense</name>
    <dbReference type="NCBI Taxonomy" id="579108"/>
    <lineage>
        <taxon>Bacteria</taxon>
        <taxon>Bacillati</taxon>
        <taxon>Actinomycetota</taxon>
        <taxon>Actinomycetes</taxon>
        <taxon>Micromonosporales</taxon>
        <taxon>Micromonosporaceae</taxon>
        <taxon>Dactylosporangium</taxon>
    </lineage>
</organism>
<accession>A0ABP8DEL0</accession>
<dbReference type="SUPFAM" id="SSF56574">
    <property type="entry name" value="Serpins"/>
    <property type="match status" value="1"/>
</dbReference>
<evidence type="ECO:0000313" key="2">
    <source>
        <dbReference type="Proteomes" id="UP001500620"/>
    </source>
</evidence>
<sequence>MSVERANTLTAGWASVSPARVFSGAAVYPLLALLASVAAGRAAQELLAVAPTPLELPIRGALGVWTREGAPLTLDWAARCDPRLTGDPAIDRPLLDAWAAAQTGAPVPPLPAAASGPVDEDGLVLATALAVTADWREPFTDGVLRPAQGPWAGHRLASLHRRGTDPSALRVAATAAGPVTLLTVAGAADVDVVLCTAAGGASPGAVLAAAIAGLPSAAAADEGPCISSALVDAEDSTPELVVKVPRFAAAGTHDLLANASVFGLAAASAGASFPGIGPDGLRIAAAAQTASAAFTATGFRATPVAPAPMVPLPSTPRAARRLRVTARFDLPFGYLTVHRPTGLVLMAGWVDAPEEAR</sequence>
<proteinExistence type="predicted"/>
<name>A0ABP8DEL0_9ACTN</name>
<dbReference type="Proteomes" id="UP001500620">
    <property type="component" value="Unassembled WGS sequence"/>
</dbReference>
<dbReference type="RefSeq" id="WP_345131200.1">
    <property type="nucleotide sequence ID" value="NZ_BAABAT010000017.1"/>
</dbReference>
<keyword evidence="2" id="KW-1185">Reference proteome</keyword>